<keyword evidence="4 13" id="KW-0808">Transferase</keyword>
<dbReference type="PANTHER" id="PTHR11817">
    <property type="entry name" value="PYRUVATE KINASE"/>
    <property type="match status" value="1"/>
</dbReference>
<dbReference type="SUPFAM" id="SSF50800">
    <property type="entry name" value="PK beta-barrel domain-like"/>
    <property type="match status" value="1"/>
</dbReference>
<evidence type="ECO:0000256" key="4">
    <source>
        <dbReference type="ARBA" id="ARBA00022679"/>
    </source>
</evidence>
<dbReference type="Gene3D" id="2.40.33.10">
    <property type="entry name" value="PK beta-barrel domain-like"/>
    <property type="match status" value="1"/>
</dbReference>
<proteinExistence type="inferred from homology"/>
<dbReference type="InterPro" id="IPR001697">
    <property type="entry name" value="Pyr_Knase"/>
</dbReference>
<name>A0A948W8K8_UNCEI</name>
<dbReference type="PRINTS" id="PR01050">
    <property type="entry name" value="PYRUVTKNASE"/>
</dbReference>
<dbReference type="InterPro" id="IPR011037">
    <property type="entry name" value="Pyrv_Knase-like_insert_dom_sf"/>
</dbReference>
<dbReference type="InterPro" id="IPR015813">
    <property type="entry name" value="Pyrv/PenolPyrv_kinase-like_dom"/>
</dbReference>
<evidence type="ECO:0000256" key="11">
    <source>
        <dbReference type="ARBA" id="ARBA00023317"/>
    </source>
</evidence>
<dbReference type="InterPro" id="IPR040442">
    <property type="entry name" value="Pyrv_kinase-like_dom_sf"/>
</dbReference>
<dbReference type="InterPro" id="IPR015806">
    <property type="entry name" value="Pyrv_Knase_insert_dom_sf"/>
</dbReference>
<comment type="pathway">
    <text evidence="1 13">Carbohydrate degradation; glycolysis; pyruvate from D-glyceraldehyde 3-phosphate: step 5/5.</text>
</comment>
<evidence type="ECO:0000259" key="14">
    <source>
        <dbReference type="Pfam" id="PF00224"/>
    </source>
</evidence>
<dbReference type="InterPro" id="IPR036918">
    <property type="entry name" value="Pyrv_Knase_C_sf"/>
</dbReference>
<evidence type="ECO:0000256" key="8">
    <source>
        <dbReference type="ARBA" id="ARBA00022840"/>
    </source>
</evidence>
<keyword evidence="10 13" id="KW-0324">Glycolysis</keyword>
<keyword evidence="8" id="KW-0067">ATP-binding</keyword>
<dbReference type="GO" id="GO:0005524">
    <property type="term" value="F:ATP binding"/>
    <property type="evidence" value="ECO:0007669"/>
    <property type="project" value="UniProtKB-KW"/>
</dbReference>
<dbReference type="AlphaFoldDB" id="A0A948W8K8"/>
<dbReference type="NCBIfam" id="NF004491">
    <property type="entry name" value="PRK05826.1"/>
    <property type="match status" value="1"/>
</dbReference>
<dbReference type="EMBL" id="JAHJDP010000100">
    <property type="protein sequence ID" value="MBU2692801.1"/>
    <property type="molecule type" value="Genomic_DNA"/>
</dbReference>
<keyword evidence="11 16" id="KW-0670">Pyruvate</keyword>
<comment type="catalytic activity">
    <reaction evidence="13">
        <text>pyruvate + ATP = phosphoenolpyruvate + ADP + H(+)</text>
        <dbReference type="Rhea" id="RHEA:18157"/>
        <dbReference type="ChEBI" id="CHEBI:15361"/>
        <dbReference type="ChEBI" id="CHEBI:15378"/>
        <dbReference type="ChEBI" id="CHEBI:30616"/>
        <dbReference type="ChEBI" id="CHEBI:58702"/>
        <dbReference type="ChEBI" id="CHEBI:456216"/>
        <dbReference type="EC" id="2.7.1.40"/>
    </reaction>
</comment>
<dbReference type="GO" id="GO:0004743">
    <property type="term" value="F:pyruvate kinase activity"/>
    <property type="evidence" value="ECO:0007669"/>
    <property type="project" value="UniProtKB-UniRule"/>
</dbReference>
<evidence type="ECO:0000256" key="7">
    <source>
        <dbReference type="ARBA" id="ARBA00022777"/>
    </source>
</evidence>
<comment type="caution">
    <text evidence="16">The sequence shown here is derived from an EMBL/GenBank/DDBJ whole genome shotgun (WGS) entry which is preliminary data.</text>
</comment>
<dbReference type="SUPFAM" id="SSF51621">
    <property type="entry name" value="Phosphoenolpyruvate/pyruvate domain"/>
    <property type="match status" value="1"/>
</dbReference>
<dbReference type="GO" id="GO:0030955">
    <property type="term" value="F:potassium ion binding"/>
    <property type="evidence" value="ECO:0007669"/>
    <property type="project" value="UniProtKB-UniRule"/>
</dbReference>
<comment type="similarity">
    <text evidence="2 13">Belongs to the pyruvate kinase family.</text>
</comment>
<protein>
    <recommendedName>
        <fullName evidence="3 12">Pyruvate kinase</fullName>
        <ecNumber evidence="3 12">2.7.1.40</ecNumber>
    </recommendedName>
</protein>
<dbReference type="GO" id="GO:0000287">
    <property type="term" value="F:magnesium ion binding"/>
    <property type="evidence" value="ECO:0007669"/>
    <property type="project" value="UniProtKB-UniRule"/>
</dbReference>
<dbReference type="GO" id="GO:0016301">
    <property type="term" value="F:kinase activity"/>
    <property type="evidence" value="ECO:0007669"/>
    <property type="project" value="UniProtKB-KW"/>
</dbReference>
<evidence type="ECO:0000313" key="17">
    <source>
        <dbReference type="Proteomes" id="UP000777784"/>
    </source>
</evidence>
<evidence type="ECO:0000256" key="3">
    <source>
        <dbReference type="ARBA" id="ARBA00012142"/>
    </source>
</evidence>
<dbReference type="Pfam" id="PF02887">
    <property type="entry name" value="PK_C"/>
    <property type="match status" value="1"/>
</dbReference>
<evidence type="ECO:0000256" key="9">
    <source>
        <dbReference type="ARBA" id="ARBA00022842"/>
    </source>
</evidence>
<dbReference type="SUPFAM" id="SSF52935">
    <property type="entry name" value="PK C-terminal domain-like"/>
    <property type="match status" value="1"/>
</dbReference>
<dbReference type="Gene3D" id="3.40.1380.20">
    <property type="entry name" value="Pyruvate kinase, C-terminal domain"/>
    <property type="match status" value="1"/>
</dbReference>
<feature type="domain" description="Pyruvate kinase barrel" evidence="14">
    <location>
        <begin position="6"/>
        <end position="338"/>
    </location>
</feature>
<keyword evidence="5" id="KW-0479">Metal-binding</keyword>
<dbReference type="InterPro" id="IPR015795">
    <property type="entry name" value="Pyrv_Knase_C"/>
</dbReference>
<gene>
    <name evidence="16" type="primary">pyk</name>
    <name evidence="16" type="ORF">KJ970_17930</name>
</gene>
<evidence type="ECO:0000313" key="16">
    <source>
        <dbReference type="EMBL" id="MBU2692801.1"/>
    </source>
</evidence>
<feature type="domain" description="Pyruvate kinase C-terminal" evidence="15">
    <location>
        <begin position="376"/>
        <end position="487"/>
    </location>
</feature>
<keyword evidence="9 13" id="KW-0460">Magnesium</keyword>
<dbReference type="Pfam" id="PF00224">
    <property type="entry name" value="PK"/>
    <property type="match status" value="1"/>
</dbReference>
<dbReference type="EC" id="2.7.1.40" evidence="3 12"/>
<evidence type="ECO:0000256" key="10">
    <source>
        <dbReference type="ARBA" id="ARBA00023152"/>
    </source>
</evidence>
<dbReference type="NCBIfam" id="TIGR01064">
    <property type="entry name" value="pyruv_kin"/>
    <property type="match status" value="1"/>
</dbReference>
<organism evidence="16 17">
    <name type="scientific">Eiseniibacteriota bacterium</name>
    <dbReference type="NCBI Taxonomy" id="2212470"/>
    <lineage>
        <taxon>Bacteria</taxon>
        <taxon>Candidatus Eiseniibacteriota</taxon>
    </lineage>
</organism>
<dbReference type="Gene3D" id="3.20.20.60">
    <property type="entry name" value="Phosphoenolpyruvate-binding domains"/>
    <property type="match status" value="1"/>
</dbReference>
<sequence length="494" mass="54241">MSQHRLSRIVATLGPASSESSVLRRMISAGVNIFRFNMSHGTHDQHAQMMKRLRAAAEHLSRPVGILVDLQGPKVRTGLNDGGGTILLKRGETIQMSFNSGRGKRQAVSRPGHIIVDSPQLTQDLSAGDHILLDDGRLKLRVEKKTEGKLYAKVLREGLLKEHAGVNVPGPLTSLKAPTLKDGRDAAFAVAQGADFVALSFVQSPDDIRRLKRLLTRRIKQGSAVKMPLIIAKLEKPAALEHLDAILEEVDGVMVARGDLGVELSLEKVPSWQKKILQAARSRSVYTITATEMLQSMVENPTPTRAEVSDIANAILDGTDALMLSAETAVGRYPVESVHFLSRIAAEADQVWLEDTMRDFNSYALGGWEDPKDPIHAIARAAVDLADFSRARRLVVFTLTGRTVPYITRHRPATPILALTPHEETQRKLCLAWNTTALILPRAADVAEMMRNGLRLLRQKRWIREGDTLVLAAGDATLPHASNLLRLVKVGPQD</sequence>
<reference evidence="16" key="1">
    <citation type="submission" date="2021-05" db="EMBL/GenBank/DDBJ databases">
        <title>Energy efficiency and biological interactions define the core microbiome of deep oligotrophic groundwater.</title>
        <authorList>
            <person name="Mehrshad M."/>
            <person name="Lopez-Fernandez M."/>
            <person name="Bell E."/>
            <person name="Bernier-Latmani R."/>
            <person name="Bertilsson S."/>
            <person name="Dopson M."/>
        </authorList>
    </citation>
    <scope>NUCLEOTIDE SEQUENCE</scope>
    <source>
        <strain evidence="16">Modern_marine.mb.64</strain>
    </source>
</reference>
<evidence type="ECO:0000256" key="2">
    <source>
        <dbReference type="ARBA" id="ARBA00008663"/>
    </source>
</evidence>
<evidence type="ECO:0000256" key="1">
    <source>
        <dbReference type="ARBA" id="ARBA00004997"/>
    </source>
</evidence>
<dbReference type="Proteomes" id="UP000777784">
    <property type="component" value="Unassembled WGS sequence"/>
</dbReference>
<accession>A0A948W8K8</accession>
<evidence type="ECO:0000256" key="5">
    <source>
        <dbReference type="ARBA" id="ARBA00022723"/>
    </source>
</evidence>
<dbReference type="InterPro" id="IPR015793">
    <property type="entry name" value="Pyrv_Knase_brl"/>
</dbReference>
<evidence type="ECO:0000256" key="6">
    <source>
        <dbReference type="ARBA" id="ARBA00022741"/>
    </source>
</evidence>
<evidence type="ECO:0000256" key="13">
    <source>
        <dbReference type="RuleBase" id="RU000504"/>
    </source>
</evidence>
<keyword evidence="6" id="KW-0547">Nucleotide-binding</keyword>
<evidence type="ECO:0000256" key="12">
    <source>
        <dbReference type="NCBIfam" id="TIGR01064"/>
    </source>
</evidence>
<keyword evidence="7 13" id="KW-0418">Kinase</keyword>
<evidence type="ECO:0000259" key="15">
    <source>
        <dbReference type="Pfam" id="PF02887"/>
    </source>
</evidence>